<organism evidence="2 3">
    <name type="scientific">Amycolatopsis echigonensis</name>
    <dbReference type="NCBI Taxonomy" id="2576905"/>
    <lineage>
        <taxon>Bacteria</taxon>
        <taxon>Bacillati</taxon>
        <taxon>Actinomycetota</taxon>
        <taxon>Actinomycetes</taxon>
        <taxon>Pseudonocardiales</taxon>
        <taxon>Pseudonocardiaceae</taxon>
        <taxon>Amycolatopsis</taxon>
    </lineage>
</organism>
<evidence type="ECO:0000313" key="3">
    <source>
        <dbReference type="Proteomes" id="UP000233750"/>
    </source>
</evidence>
<accession>A0A2N3WS42</accession>
<dbReference type="Proteomes" id="UP000233750">
    <property type="component" value="Unassembled WGS sequence"/>
</dbReference>
<dbReference type="EMBL" id="PJMY01000003">
    <property type="protein sequence ID" value="PKV96686.1"/>
    <property type="molecule type" value="Genomic_DNA"/>
</dbReference>
<keyword evidence="3" id="KW-1185">Reference proteome</keyword>
<gene>
    <name evidence="2" type="ORF">ATK30_7646</name>
</gene>
<sequence length="117" mass="12983">MSGIVDHSPATSLSAPRSVIASRNFYSADCRLCQAVSRDNLELRSLDSAAVVRPERSGGGHRRYSRRQLTQVVRLREQLDEGHSLASAARIVDLEDELADAHDTISGLRARLDERDR</sequence>
<dbReference type="AlphaFoldDB" id="A0A2N3WS42"/>
<comment type="caution">
    <text evidence="2">The sequence shown here is derived from an EMBL/GenBank/DDBJ whole genome shotgun (WGS) entry which is preliminary data.</text>
</comment>
<name>A0A2N3WS42_9PSEU</name>
<dbReference type="Gene3D" id="1.10.1660.10">
    <property type="match status" value="1"/>
</dbReference>
<protein>
    <submittedName>
        <fullName evidence="2">MerR-like DNA binding protein</fullName>
    </submittedName>
</protein>
<dbReference type="GO" id="GO:0003677">
    <property type="term" value="F:DNA binding"/>
    <property type="evidence" value="ECO:0007669"/>
    <property type="project" value="InterPro"/>
</dbReference>
<dbReference type="InterPro" id="IPR000551">
    <property type="entry name" value="MerR-type_HTH_dom"/>
</dbReference>
<dbReference type="SUPFAM" id="SSF46955">
    <property type="entry name" value="Putative DNA-binding domain"/>
    <property type="match status" value="1"/>
</dbReference>
<proteinExistence type="predicted"/>
<reference evidence="2 3" key="1">
    <citation type="submission" date="2017-12" db="EMBL/GenBank/DDBJ databases">
        <title>Sequencing the genomes of 1000 Actinobacteria strains.</title>
        <authorList>
            <person name="Klenk H.-P."/>
        </authorList>
    </citation>
    <scope>NUCLEOTIDE SEQUENCE [LARGE SCALE GENOMIC DNA]</scope>
    <source>
        <strain evidence="2 3">DSM 45165</strain>
    </source>
</reference>
<evidence type="ECO:0000259" key="1">
    <source>
        <dbReference type="PROSITE" id="PS50937"/>
    </source>
</evidence>
<evidence type="ECO:0000313" key="2">
    <source>
        <dbReference type="EMBL" id="PKV96686.1"/>
    </source>
</evidence>
<dbReference type="InterPro" id="IPR009061">
    <property type="entry name" value="DNA-bd_dom_put_sf"/>
</dbReference>
<feature type="domain" description="HTH merR-type" evidence="1">
    <location>
        <begin position="53"/>
        <end position="94"/>
    </location>
</feature>
<dbReference type="GO" id="GO:0006355">
    <property type="term" value="P:regulation of DNA-templated transcription"/>
    <property type="evidence" value="ECO:0007669"/>
    <property type="project" value="InterPro"/>
</dbReference>
<dbReference type="PROSITE" id="PS50937">
    <property type="entry name" value="HTH_MERR_2"/>
    <property type="match status" value="1"/>
</dbReference>
<dbReference type="Pfam" id="PF13411">
    <property type="entry name" value="MerR_1"/>
    <property type="match status" value="1"/>
</dbReference>